<name>A0ABS9Z2C4_9HYPH</name>
<organism evidence="1 2">
    <name type="scientific">Candidatus Rhodoblastus alkanivorans</name>
    <dbReference type="NCBI Taxonomy" id="2954117"/>
    <lineage>
        <taxon>Bacteria</taxon>
        <taxon>Pseudomonadati</taxon>
        <taxon>Pseudomonadota</taxon>
        <taxon>Alphaproteobacteria</taxon>
        <taxon>Hyphomicrobiales</taxon>
        <taxon>Rhodoblastaceae</taxon>
        <taxon>Rhodoblastus</taxon>
    </lineage>
</organism>
<dbReference type="Gene3D" id="3.90.1720.10">
    <property type="entry name" value="endopeptidase domain like (from Nostoc punctiforme)"/>
    <property type="match status" value="1"/>
</dbReference>
<sequence>MNEFVDAVVSRGRLYNVGAAAGFERKSADYFDNQLEIIQANYGKWRSLKSFVDESYICSAFVVACYSVVGIIAESAHVAYPPEFFSPAGLYGDPTFGWLLGYLLPEGGSVPAGDPLLAQTTHWRDNLAVRWW</sequence>
<keyword evidence="2" id="KW-1185">Reference proteome</keyword>
<proteinExistence type="predicted"/>
<dbReference type="RefSeq" id="WP_243065808.1">
    <property type="nucleotide sequence ID" value="NZ_JAIVFK010000056.1"/>
</dbReference>
<evidence type="ECO:0000313" key="2">
    <source>
        <dbReference type="Proteomes" id="UP001139104"/>
    </source>
</evidence>
<gene>
    <name evidence="1" type="ORF">K2U94_03105</name>
</gene>
<protein>
    <submittedName>
        <fullName evidence="1">Uncharacterized protein</fullName>
    </submittedName>
</protein>
<reference evidence="1" key="1">
    <citation type="journal article" date="2022" name="ISME J.">
        <title>Identification of active gaseous-alkane degraders at natural gas seeps.</title>
        <authorList>
            <person name="Farhan Ul Haque M."/>
            <person name="Hernandez M."/>
            <person name="Crombie A.T."/>
            <person name="Murrell J.C."/>
        </authorList>
    </citation>
    <scope>NUCLEOTIDE SEQUENCE</scope>
    <source>
        <strain evidence="1">PC2</strain>
    </source>
</reference>
<comment type="caution">
    <text evidence="1">The sequence shown here is derived from an EMBL/GenBank/DDBJ whole genome shotgun (WGS) entry which is preliminary data.</text>
</comment>
<accession>A0ABS9Z2C4</accession>
<dbReference type="Proteomes" id="UP001139104">
    <property type="component" value="Unassembled WGS sequence"/>
</dbReference>
<evidence type="ECO:0000313" key="1">
    <source>
        <dbReference type="EMBL" id="MCI4681762.1"/>
    </source>
</evidence>
<dbReference type="EMBL" id="JAIVFP010000001">
    <property type="protein sequence ID" value="MCI4681762.1"/>
    <property type="molecule type" value="Genomic_DNA"/>
</dbReference>